<sequence length="312" mass="35346">MKMQNARIFRSLLLLLFIQTIEALTSEKTYQNAIKFVYFNESAFQPNSFTTNSQCETGENVKLAVIVHGWMESCETIWVPTLMQNLNIYRHGCIVCMDYSYFSKSSNYYSLVRNFNGIASVLANKLKYFQSISFDPDNMYLFGFSFGGQLVLESARRFGKMLIKQIDVCDPAGPGFDNNILHSRNSPRKSAKNVQCIHTSSSKGTRKRDCHQNWNMGNCGNSQVASGPRPLGSHGLCPYFYNNAFQHRFPAIPKPSNCRSNRDATGEVVENITMGYLEALKYEGRFPEGLDFFANTFKTSPYNVDSIGNNQV</sequence>
<dbReference type="GO" id="GO:0005615">
    <property type="term" value="C:extracellular space"/>
    <property type="evidence" value="ECO:0007669"/>
    <property type="project" value="TreeGrafter"/>
</dbReference>
<evidence type="ECO:0000313" key="8">
    <source>
        <dbReference type="Proteomes" id="UP001151699"/>
    </source>
</evidence>
<dbReference type="InterPro" id="IPR029058">
    <property type="entry name" value="AB_hydrolase_fold"/>
</dbReference>
<dbReference type="GO" id="GO:0016298">
    <property type="term" value="F:lipase activity"/>
    <property type="evidence" value="ECO:0007669"/>
    <property type="project" value="InterPro"/>
</dbReference>
<feature type="domain" description="Lipase" evidence="6">
    <location>
        <begin position="47"/>
        <end position="203"/>
    </location>
</feature>
<dbReference type="GO" id="GO:0017171">
    <property type="term" value="F:serine hydrolase activity"/>
    <property type="evidence" value="ECO:0007669"/>
    <property type="project" value="TreeGrafter"/>
</dbReference>
<gene>
    <name evidence="7" type="primary">PNLIPRP2_3</name>
    <name evidence="7" type="ORF">Bhyg_02007</name>
</gene>
<accession>A0A9Q0S7D4</accession>
<feature type="signal peptide" evidence="5">
    <location>
        <begin position="1"/>
        <end position="23"/>
    </location>
</feature>
<evidence type="ECO:0000259" key="6">
    <source>
        <dbReference type="Pfam" id="PF00151"/>
    </source>
</evidence>
<dbReference type="SUPFAM" id="SSF53474">
    <property type="entry name" value="alpha/beta-Hydrolases"/>
    <property type="match status" value="1"/>
</dbReference>
<evidence type="ECO:0000256" key="1">
    <source>
        <dbReference type="ARBA" id="ARBA00004613"/>
    </source>
</evidence>
<dbReference type="Proteomes" id="UP001151699">
    <property type="component" value="Chromosome A"/>
</dbReference>
<protein>
    <submittedName>
        <fullName evidence="7">Pancreatic lipase-related protein 2</fullName>
    </submittedName>
</protein>
<evidence type="ECO:0000256" key="2">
    <source>
        <dbReference type="ARBA" id="ARBA00010701"/>
    </source>
</evidence>
<dbReference type="InterPro" id="IPR013818">
    <property type="entry name" value="Lipase"/>
</dbReference>
<dbReference type="Pfam" id="PF00151">
    <property type="entry name" value="Lipase"/>
    <property type="match status" value="1"/>
</dbReference>
<dbReference type="InterPro" id="IPR000734">
    <property type="entry name" value="TAG_lipase"/>
</dbReference>
<evidence type="ECO:0000256" key="4">
    <source>
        <dbReference type="RuleBase" id="RU004262"/>
    </source>
</evidence>
<evidence type="ECO:0000313" key="7">
    <source>
        <dbReference type="EMBL" id="KAJ6646793.1"/>
    </source>
</evidence>
<feature type="chain" id="PRO_5040152076" evidence="5">
    <location>
        <begin position="24"/>
        <end position="312"/>
    </location>
</feature>
<comment type="similarity">
    <text evidence="2 4">Belongs to the AB hydrolase superfamily. Lipase family.</text>
</comment>
<comment type="caution">
    <text evidence="7">The sequence shown here is derived from an EMBL/GenBank/DDBJ whole genome shotgun (WGS) entry which is preliminary data.</text>
</comment>
<keyword evidence="5" id="KW-0732">Signal</keyword>
<keyword evidence="8" id="KW-1185">Reference proteome</keyword>
<dbReference type="OrthoDB" id="7907111at2759"/>
<name>A0A9Q0S7D4_9DIPT</name>
<dbReference type="AlphaFoldDB" id="A0A9Q0S7D4"/>
<keyword evidence="3" id="KW-0964">Secreted</keyword>
<reference evidence="7" key="1">
    <citation type="submission" date="2022-07" db="EMBL/GenBank/DDBJ databases">
        <authorList>
            <person name="Trinca V."/>
            <person name="Uliana J.V.C."/>
            <person name="Torres T.T."/>
            <person name="Ward R.J."/>
            <person name="Monesi N."/>
        </authorList>
    </citation>
    <scope>NUCLEOTIDE SEQUENCE</scope>
    <source>
        <strain evidence="7">HSMRA1968</strain>
        <tissue evidence="7">Whole embryos</tissue>
    </source>
</reference>
<evidence type="ECO:0000256" key="5">
    <source>
        <dbReference type="SAM" id="SignalP"/>
    </source>
</evidence>
<evidence type="ECO:0000256" key="3">
    <source>
        <dbReference type="ARBA" id="ARBA00022525"/>
    </source>
</evidence>
<dbReference type="EMBL" id="WJQU01000001">
    <property type="protein sequence ID" value="KAJ6646793.1"/>
    <property type="molecule type" value="Genomic_DNA"/>
</dbReference>
<dbReference type="PANTHER" id="PTHR11610">
    <property type="entry name" value="LIPASE"/>
    <property type="match status" value="1"/>
</dbReference>
<organism evidence="7 8">
    <name type="scientific">Pseudolycoriella hygida</name>
    <dbReference type="NCBI Taxonomy" id="35572"/>
    <lineage>
        <taxon>Eukaryota</taxon>
        <taxon>Metazoa</taxon>
        <taxon>Ecdysozoa</taxon>
        <taxon>Arthropoda</taxon>
        <taxon>Hexapoda</taxon>
        <taxon>Insecta</taxon>
        <taxon>Pterygota</taxon>
        <taxon>Neoptera</taxon>
        <taxon>Endopterygota</taxon>
        <taxon>Diptera</taxon>
        <taxon>Nematocera</taxon>
        <taxon>Sciaroidea</taxon>
        <taxon>Sciaridae</taxon>
        <taxon>Pseudolycoriella</taxon>
    </lineage>
</organism>
<proteinExistence type="inferred from homology"/>
<dbReference type="GO" id="GO:0016042">
    <property type="term" value="P:lipid catabolic process"/>
    <property type="evidence" value="ECO:0007669"/>
    <property type="project" value="TreeGrafter"/>
</dbReference>
<dbReference type="Gene3D" id="3.40.50.1820">
    <property type="entry name" value="alpha/beta hydrolase"/>
    <property type="match status" value="1"/>
</dbReference>
<comment type="subcellular location">
    <subcellularLocation>
        <location evidence="1">Secreted</location>
    </subcellularLocation>
</comment>
<dbReference type="PANTHER" id="PTHR11610:SF104">
    <property type="entry name" value="AGAP010328-PA"/>
    <property type="match status" value="1"/>
</dbReference>